<reference evidence="3 4" key="1">
    <citation type="journal article" date="2021" name="BMC Genomics">
        <title>Datura genome reveals duplications of psychoactive alkaloid biosynthetic genes and high mutation rate following tissue culture.</title>
        <authorList>
            <person name="Rajewski A."/>
            <person name="Carter-House D."/>
            <person name="Stajich J."/>
            <person name="Litt A."/>
        </authorList>
    </citation>
    <scope>NUCLEOTIDE SEQUENCE [LARGE SCALE GENOMIC DNA]</scope>
    <source>
        <strain evidence="3">AR-01</strain>
    </source>
</reference>
<dbReference type="EMBL" id="JACEIK010000317">
    <property type="protein sequence ID" value="MCD7454780.1"/>
    <property type="molecule type" value="Genomic_DNA"/>
</dbReference>
<evidence type="ECO:0000313" key="4">
    <source>
        <dbReference type="Proteomes" id="UP000823775"/>
    </source>
</evidence>
<dbReference type="PANTHER" id="PTHR46008">
    <property type="entry name" value="LEAF RUST 10 DISEASE-RESISTANCE LOCUS RECEPTOR-LIKE PROTEIN KINASE-LIKE 1.4"/>
    <property type="match status" value="1"/>
</dbReference>
<evidence type="ECO:0000313" key="3">
    <source>
        <dbReference type="EMBL" id="MCD7454780.1"/>
    </source>
</evidence>
<protein>
    <submittedName>
        <fullName evidence="3">Uncharacterized protein</fullName>
    </submittedName>
</protein>
<organism evidence="3 4">
    <name type="scientific">Datura stramonium</name>
    <name type="common">Jimsonweed</name>
    <name type="synonym">Common thornapple</name>
    <dbReference type="NCBI Taxonomy" id="4076"/>
    <lineage>
        <taxon>Eukaryota</taxon>
        <taxon>Viridiplantae</taxon>
        <taxon>Streptophyta</taxon>
        <taxon>Embryophyta</taxon>
        <taxon>Tracheophyta</taxon>
        <taxon>Spermatophyta</taxon>
        <taxon>Magnoliopsida</taxon>
        <taxon>eudicotyledons</taxon>
        <taxon>Gunneridae</taxon>
        <taxon>Pentapetalae</taxon>
        <taxon>asterids</taxon>
        <taxon>lamiids</taxon>
        <taxon>Solanales</taxon>
        <taxon>Solanaceae</taxon>
        <taxon>Solanoideae</taxon>
        <taxon>Datureae</taxon>
        <taxon>Datura</taxon>
    </lineage>
</organism>
<evidence type="ECO:0000256" key="2">
    <source>
        <dbReference type="ARBA" id="ARBA00022840"/>
    </source>
</evidence>
<evidence type="ECO:0000256" key="1">
    <source>
        <dbReference type="ARBA" id="ARBA00022741"/>
    </source>
</evidence>
<gene>
    <name evidence="3" type="ORF">HAX54_026074</name>
</gene>
<keyword evidence="4" id="KW-1185">Reference proteome</keyword>
<proteinExistence type="predicted"/>
<comment type="caution">
    <text evidence="3">The sequence shown here is derived from an EMBL/GenBank/DDBJ whole genome shotgun (WGS) entry which is preliminary data.</text>
</comment>
<keyword evidence="2" id="KW-0067">ATP-binding</keyword>
<keyword evidence="1" id="KW-0547">Nucleotide-binding</keyword>
<dbReference type="PANTHER" id="PTHR46008:SF12">
    <property type="entry name" value="LEAF RUST 10 DISEASE-RESISTANCE LOCUS RECEPTOR-LIKE PROTEIN KINASE-LIKE 1.1"/>
    <property type="match status" value="1"/>
</dbReference>
<name>A0ABS8S6M9_DATST</name>
<accession>A0ABS8S6M9</accession>
<sequence>MPMSGCDAKPYPRIQLLPGGDWYYAISKEYSYTIVLVDLKLQTTLRQNKCQAFNKNISLPDSPSISFKLLPVDILNFFKCHSMSSNNPYITQFDGYNSYDDCEGFTIYYKLDGVDDKDILAGNLTANCSCIRLPYYHGIYDFNYLLSPQYFVEWKLSDNCNKCHYDGGQCQTDKNNNFLCYKDAKATRSKLGLTVGASIKYPSNSSFYSISEFSCISFEFLFVILAKVQTISILTKDDRRDKYLMLYKEKDE</sequence>
<dbReference type="Proteomes" id="UP000823775">
    <property type="component" value="Unassembled WGS sequence"/>
</dbReference>